<dbReference type="PRINTS" id="PR00032">
    <property type="entry name" value="HTHARAC"/>
</dbReference>
<keyword evidence="2" id="KW-0238">DNA-binding</keyword>
<comment type="caution">
    <text evidence="6">The sequence shown here is derived from an EMBL/GenBank/DDBJ whole genome shotgun (WGS) entry which is preliminary data.</text>
</comment>
<dbReference type="Proteomes" id="UP001253595">
    <property type="component" value="Unassembled WGS sequence"/>
</dbReference>
<evidence type="ECO:0000313" key="6">
    <source>
        <dbReference type="EMBL" id="MDR7091229.1"/>
    </source>
</evidence>
<dbReference type="Pfam" id="PF12833">
    <property type="entry name" value="HTH_18"/>
    <property type="match status" value="1"/>
</dbReference>
<dbReference type="SMART" id="SM00342">
    <property type="entry name" value="HTH_ARAC"/>
    <property type="match status" value="1"/>
</dbReference>
<feature type="transmembrane region" description="Helical" evidence="4">
    <location>
        <begin position="192"/>
        <end position="222"/>
    </location>
</feature>
<dbReference type="Gene3D" id="1.10.10.60">
    <property type="entry name" value="Homeodomain-like"/>
    <property type="match status" value="2"/>
</dbReference>
<feature type="transmembrane region" description="Helical" evidence="4">
    <location>
        <begin position="148"/>
        <end position="171"/>
    </location>
</feature>
<evidence type="ECO:0000313" key="7">
    <source>
        <dbReference type="Proteomes" id="UP001253595"/>
    </source>
</evidence>
<accession>A0ABU1V197</accession>
<dbReference type="PANTHER" id="PTHR43280:SF29">
    <property type="entry name" value="ARAC-FAMILY TRANSCRIPTIONAL REGULATOR"/>
    <property type="match status" value="1"/>
</dbReference>
<feature type="transmembrane region" description="Helical" evidence="4">
    <location>
        <begin position="73"/>
        <end position="92"/>
    </location>
</feature>
<feature type="transmembrane region" description="Helical" evidence="4">
    <location>
        <begin position="39"/>
        <end position="61"/>
    </location>
</feature>
<gene>
    <name evidence="6" type="ORF">J2X05_003264</name>
</gene>
<keyword evidence="3" id="KW-0804">Transcription</keyword>
<evidence type="ECO:0000256" key="2">
    <source>
        <dbReference type="ARBA" id="ARBA00023125"/>
    </source>
</evidence>
<sequence length="394" mass="45952">MYDVIFNTHDVVLLMTAYQCILFALLLLTIKRDKYIRNVFLAFFLLQQAAIPLDILISFGAEFRHIAIKWSPDLFYVFGFGYWLEGPLLLWYTRSLIYKDYRLRLKDIIYLLPFIAYAGYQLIFYYSLDVTDKVSIQEEYDLSVAPQIMNYVTLFRELFRVALGIICLIEIKRYTQHIRTNFSDIDKIDLTWLKILVIGFLAIRFWAVLVAAMIILAISFGISTNFEIMGLIGNYTTFFMVSVLIFFGLGHSSVFEGLEQRQTPNEEPAKDEPEQAKEKITPELIAQITQYMETEKPYLTPALTLEKLAIQMRIPARLLSNIINRHFNCHFFEFINSYRIDEAKHMLSNQNQSDKTVLDIMLDVGFNSKATFNTLFKKKVGMTPSEYRKSVNTL</sequence>
<organism evidence="6 7">
    <name type="scientific">Cellvibrio fibrivorans</name>
    <dbReference type="NCBI Taxonomy" id="126350"/>
    <lineage>
        <taxon>Bacteria</taxon>
        <taxon>Pseudomonadati</taxon>
        <taxon>Pseudomonadota</taxon>
        <taxon>Gammaproteobacteria</taxon>
        <taxon>Cellvibrionales</taxon>
        <taxon>Cellvibrionaceae</taxon>
        <taxon>Cellvibrio</taxon>
    </lineage>
</organism>
<protein>
    <submittedName>
        <fullName evidence="6">AraC-like DNA-binding protein</fullName>
    </submittedName>
</protein>
<name>A0ABU1V197_9GAMM</name>
<dbReference type="RefSeq" id="WP_310074312.1">
    <property type="nucleotide sequence ID" value="NZ_JAVDVX010000006.1"/>
</dbReference>
<dbReference type="EMBL" id="JAVDVX010000006">
    <property type="protein sequence ID" value="MDR7091229.1"/>
    <property type="molecule type" value="Genomic_DNA"/>
</dbReference>
<dbReference type="InterPro" id="IPR020449">
    <property type="entry name" value="Tscrpt_reg_AraC-type_HTH"/>
</dbReference>
<feature type="transmembrane region" description="Helical" evidence="4">
    <location>
        <begin position="108"/>
        <end position="128"/>
    </location>
</feature>
<dbReference type="PANTHER" id="PTHR43280">
    <property type="entry name" value="ARAC-FAMILY TRANSCRIPTIONAL REGULATOR"/>
    <property type="match status" value="1"/>
</dbReference>
<feature type="transmembrane region" description="Helical" evidence="4">
    <location>
        <begin position="12"/>
        <end position="30"/>
    </location>
</feature>
<reference evidence="6 7" key="1">
    <citation type="submission" date="2023-07" db="EMBL/GenBank/DDBJ databases">
        <title>Sorghum-associated microbial communities from plants grown in Nebraska, USA.</title>
        <authorList>
            <person name="Schachtman D."/>
        </authorList>
    </citation>
    <scope>NUCLEOTIDE SEQUENCE [LARGE SCALE GENOMIC DNA]</scope>
    <source>
        <strain evidence="6 7">BE190</strain>
    </source>
</reference>
<keyword evidence="7" id="KW-1185">Reference proteome</keyword>
<keyword evidence="4" id="KW-0812">Transmembrane</keyword>
<keyword evidence="1" id="KW-0805">Transcription regulation</keyword>
<keyword evidence="4" id="KW-0472">Membrane</keyword>
<feature type="transmembrane region" description="Helical" evidence="4">
    <location>
        <begin position="228"/>
        <end position="249"/>
    </location>
</feature>
<dbReference type="SUPFAM" id="SSF46689">
    <property type="entry name" value="Homeodomain-like"/>
    <property type="match status" value="1"/>
</dbReference>
<keyword evidence="4" id="KW-1133">Transmembrane helix</keyword>
<evidence type="ECO:0000256" key="3">
    <source>
        <dbReference type="ARBA" id="ARBA00023163"/>
    </source>
</evidence>
<feature type="domain" description="HTH araC/xylS-type" evidence="5">
    <location>
        <begin position="286"/>
        <end position="390"/>
    </location>
</feature>
<dbReference type="InterPro" id="IPR009057">
    <property type="entry name" value="Homeodomain-like_sf"/>
</dbReference>
<proteinExistence type="predicted"/>
<evidence type="ECO:0000256" key="4">
    <source>
        <dbReference type="SAM" id="Phobius"/>
    </source>
</evidence>
<evidence type="ECO:0000256" key="1">
    <source>
        <dbReference type="ARBA" id="ARBA00023015"/>
    </source>
</evidence>
<dbReference type="PROSITE" id="PS01124">
    <property type="entry name" value="HTH_ARAC_FAMILY_2"/>
    <property type="match status" value="1"/>
</dbReference>
<dbReference type="InterPro" id="IPR018060">
    <property type="entry name" value="HTH_AraC"/>
</dbReference>
<evidence type="ECO:0000259" key="5">
    <source>
        <dbReference type="PROSITE" id="PS01124"/>
    </source>
</evidence>